<accession>A0ACC1LC64</accession>
<feature type="non-terminal residue" evidence="1">
    <location>
        <position position="1"/>
    </location>
</feature>
<keyword evidence="2" id="KW-1185">Reference proteome</keyword>
<evidence type="ECO:0000313" key="1">
    <source>
        <dbReference type="EMBL" id="KAJ2804627.1"/>
    </source>
</evidence>
<dbReference type="Proteomes" id="UP001140087">
    <property type="component" value="Unassembled WGS sequence"/>
</dbReference>
<organism evidence="1 2">
    <name type="scientific">Coemansia helicoidea</name>
    <dbReference type="NCBI Taxonomy" id="1286919"/>
    <lineage>
        <taxon>Eukaryota</taxon>
        <taxon>Fungi</taxon>
        <taxon>Fungi incertae sedis</taxon>
        <taxon>Zoopagomycota</taxon>
        <taxon>Kickxellomycotina</taxon>
        <taxon>Kickxellomycetes</taxon>
        <taxon>Kickxellales</taxon>
        <taxon>Kickxellaceae</taxon>
        <taxon>Coemansia</taxon>
    </lineage>
</organism>
<dbReference type="EMBL" id="JANBUN010000335">
    <property type="protein sequence ID" value="KAJ2804627.1"/>
    <property type="molecule type" value="Genomic_DNA"/>
</dbReference>
<name>A0ACC1LC64_9FUNG</name>
<comment type="caution">
    <text evidence="1">The sequence shown here is derived from an EMBL/GenBank/DDBJ whole genome shotgun (WGS) entry which is preliminary data.</text>
</comment>
<reference evidence="1" key="1">
    <citation type="submission" date="2022-07" db="EMBL/GenBank/DDBJ databases">
        <title>Phylogenomic reconstructions and comparative analyses of Kickxellomycotina fungi.</title>
        <authorList>
            <person name="Reynolds N.K."/>
            <person name="Stajich J.E."/>
            <person name="Barry K."/>
            <person name="Grigoriev I.V."/>
            <person name="Crous P."/>
            <person name="Smith M.E."/>
        </authorList>
    </citation>
    <scope>NUCLEOTIDE SEQUENCE</scope>
    <source>
        <strain evidence="1">BCRC 34780</strain>
    </source>
</reference>
<protein>
    <submittedName>
        <fullName evidence="1">Uncharacterized protein</fullName>
    </submittedName>
</protein>
<sequence length="708" mass="74453">RTANMLTISMDVMFGATLSPPGKYKFRSLEDAAASNLGVAASTHFTVYTITSQEGGRRPLCDTWTFKVGSEEEGATWLSLLRFAINPTTPRRPTNVLVFLNPVSGKQRSLKLFETVVKPIFAISDTRFTLKVTESAGYASEFARTQDLSAYSAIVAVSGDGLLHEILNGLLVRSDWASLRDLPLGVIPTGTGNGLARSLDCIWPEQAAVAIARAHVRPIDIMSVTQASGDVKHCFLSATWGLIADIDIESESIRWAGAARLDVYATMRLMSLRYYGGRLHYLPADDGDSHGDGGAGGRQDAGGDEADECSVTSTRCTSQDTGMPTTGAQPAAVLHPTLTAGIQLPVQAGSLPPRWRTIEGPFAKITATNVAWLAGDFMACPRARISDGAIDVVYAGAATKWQLLPYMISSSREDYMNTEGIKHVRARAFIIEPTGLRTTSSSGGSLTATQPPLSNAAARDEGRAKKCRPQSGSLLGTFRTRSLSRSPSRSGTASTDGTPPRPPVPVRVRSELYTSYHQQTVGRGSSLMVQGLGPGGASVGDGSLSAPVMADDWDSAPQAPAQVAFSLRSDTALAAAVMSDQDAVSPSPPTMAPGVSESQPVTHAATPEPSADTRRAHSAVPEGAGEDACRLVGTNGIMVLDGEVAELGPLKVECLPSLVSVICPPWLNENRTAQVSSAAAAAAAATKAPEHIAGTLSHERSTLSLSAV</sequence>
<evidence type="ECO:0000313" key="2">
    <source>
        <dbReference type="Proteomes" id="UP001140087"/>
    </source>
</evidence>
<gene>
    <name evidence="1" type="ORF">H4R21_001570</name>
</gene>
<proteinExistence type="predicted"/>